<accession>A0A0F8X6M9</accession>
<comment type="caution">
    <text evidence="1">The sequence shown here is derived from an EMBL/GenBank/DDBJ whole genome shotgun (WGS) entry which is preliminary data.</text>
</comment>
<dbReference type="AlphaFoldDB" id="A0A0F8X6M9"/>
<proteinExistence type="predicted"/>
<organism evidence="1">
    <name type="scientific">marine sediment metagenome</name>
    <dbReference type="NCBI Taxonomy" id="412755"/>
    <lineage>
        <taxon>unclassified sequences</taxon>
        <taxon>metagenomes</taxon>
        <taxon>ecological metagenomes</taxon>
    </lineage>
</organism>
<protein>
    <submittedName>
        <fullName evidence="1">Uncharacterized protein</fullName>
    </submittedName>
</protein>
<reference evidence="1" key="1">
    <citation type="journal article" date="2015" name="Nature">
        <title>Complex archaea that bridge the gap between prokaryotes and eukaryotes.</title>
        <authorList>
            <person name="Spang A."/>
            <person name="Saw J.H."/>
            <person name="Jorgensen S.L."/>
            <person name="Zaremba-Niedzwiedzka K."/>
            <person name="Martijn J."/>
            <person name="Lind A.E."/>
            <person name="van Eijk R."/>
            <person name="Schleper C."/>
            <person name="Guy L."/>
            <person name="Ettema T.J."/>
        </authorList>
    </citation>
    <scope>NUCLEOTIDE SEQUENCE</scope>
</reference>
<sequence length="27" mass="3233">AKKRKTNLFTLPFAEGEDKLINTRRER</sequence>
<evidence type="ECO:0000313" key="1">
    <source>
        <dbReference type="EMBL" id="KKK56610.1"/>
    </source>
</evidence>
<feature type="non-terminal residue" evidence="1">
    <location>
        <position position="1"/>
    </location>
</feature>
<gene>
    <name evidence="1" type="ORF">LCGC14_3062760</name>
</gene>
<name>A0A0F8X6M9_9ZZZZ</name>
<dbReference type="EMBL" id="LAZR01064906">
    <property type="protein sequence ID" value="KKK56610.1"/>
    <property type="molecule type" value="Genomic_DNA"/>
</dbReference>